<name>A0ABS4F1P4_9CLOT</name>
<reference evidence="1 2" key="1">
    <citation type="submission" date="2021-03" db="EMBL/GenBank/DDBJ databases">
        <title>Genomic Encyclopedia of Type Strains, Phase IV (KMG-IV): sequencing the most valuable type-strain genomes for metagenomic binning, comparative biology and taxonomic classification.</title>
        <authorList>
            <person name="Goeker M."/>
        </authorList>
    </citation>
    <scope>NUCLEOTIDE SEQUENCE [LARGE SCALE GENOMIC DNA]</scope>
    <source>
        <strain evidence="1 2">DSM 3984</strain>
    </source>
</reference>
<dbReference type="PANTHER" id="PTHR10000:SF8">
    <property type="entry name" value="HAD SUPERFAMILY HYDROLASE-LIKE, TYPE 3"/>
    <property type="match status" value="1"/>
</dbReference>
<dbReference type="PANTHER" id="PTHR10000">
    <property type="entry name" value="PHOSPHOSERINE PHOSPHATASE"/>
    <property type="match status" value="1"/>
</dbReference>
<organism evidence="1 2">
    <name type="scientific">Clostridium moniliforme</name>
    <dbReference type="NCBI Taxonomy" id="39489"/>
    <lineage>
        <taxon>Bacteria</taxon>
        <taxon>Bacillati</taxon>
        <taxon>Bacillota</taxon>
        <taxon>Clostridia</taxon>
        <taxon>Eubacteriales</taxon>
        <taxon>Clostridiaceae</taxon>
        <taxon>Clostridium</taxon>
    </lineage>
</organism>
<keyword evidence="2" id="KW-1185">Reference proteome</keyword>
<dbReference type="NCBIfam" id="TIGR00099">
    <property type="entry name" value="Cof-subfamily"/>
    <property type="match status" value="1"/>
</dbReference>
<evidence type="ECO:0000313" key="2">
    <source>
        <dbReference type="Proteomes" id="UP000783390"/>
    </source>
</evidence>
<dbReference type="EMBL" id="JAGGJZ010000005">
    <property type="protein sequence ID" value="MBP1890175.1"/>
    <property type="molecule type" value="Genomic_DNA"/>
</dbReference>
<accession>A0ABS4F1P4</accession>
<dbReference type="SUPFAM" id="SSF56784">
    <property type="entry name" value="HAD-like"/>
    <property type="match status" value="1"/>
</dbReference>
<proteinExistence type="predicted"/>
<gene>
    <name evidence="1" type="ORF">J2Z53_001765</name>
</gene>
<dbReference type="Proteomes" id="UP000783390">
    <property type="component" value="Unassembled WGS sequence"/>
</dbReference>
<dbReference type="Gene3D" id="3.30.1240.10">
    <property type="match status" value="1"/>
</dbReference>
<comment type="caution">
    <text evidence="1">The sequence shown here is derived from an EMBL/GenBank/DDBJ whole genome shotgun (WGS) entry which is preliminary data.</text>
</comment>
<dbReference type="RefSeq" id="WP_209797104.1">
    <property type="nucleotide sequence ID" value="NZ_JAGGJZ010000005.1"/>
</dbReference>
<dbReference type="Pfam" id="PF08282">
    <property type="entry name" value="Hydrolase_3"/>
    <property type="match status" value="1"/>
</dbReference>
<evidence type="ECO:0000313" key="1">
    <source>
        <dbReference type="EMBL" id="MBP1890175.1"/>
    </source>
</evidence>
<sequence>MRILASDFDGTLLVNNEIDKRDIDSIKRLRKEGHKFIISTGRNLLGVKEVLEKYNLQFDYLVLCNGALIVDNEFNVIKNNIVSYEDAKEIINEFSDKENIMIHFDNGNGMTLIENKNANMEKLQFFEELNVEFYPKEEILNLKSGASIMSIFSTDSSVEIAENIKEKLLEMFGDELGIFRNQFFVDIVAKGASKGNGLKEILKIENKDFDDIYTVGDSFNDISMFDITKNSYTFNRAETGVKEHAKNHIDFVYEIVDEIIESI</sequence>
<protein>
    <submittedName>
        <fullName evidence="1">Cof subfamily protein (Haloacid dehalogenase superfamily)</fullName>
    </submittedName>
</protein>
<dbReference type="InterPro" id="IPR036412">
    <property type="entry name" value="HAD-like_sf"/>
</dbReference>
<dbReference type="Gene3D" id="3.40.50.1000">
    <property type="entry name" value="HAD superfamily/HAD-like"/>
    <property type="match status" value="1"/>
</dbReference>
<dbReference type="InterPro" id="IPR006379">
    <property type="entry name" value="HAD-SF_hydro_IIB"/>
</dbReference>
<dbReference type="InterPro" id="IPR023214">
    <property type="entry name" value="HAD_sf"/>
</dbReference>
<dbReference type="NCBIfam" id="TIGR01484">
    <property type="entry name" value="HAD-SF-IIB"/>
    <property type="match status" value="1"/>
</dbReference>
<dbReference type="InterPro" id="IPR000150">
    <property type="entry name" value="Cof"/>
</dbReference>